<dbReference type="KEGG" id="mlr:MELLADRAFT_106921"/>
<dbReference type="EMBL" id="GL883109">
    <property type="protein sequence ID" value="EGG06289.1"/>
    <property type="molecule type" value="Genomic_DNA"/>
</dbReference>
<dbReference type="GeneID" id="18923036"/>
<dbReference type="AlphaFoldDB" id="F4RN28"/>
<dbReference type="RefSeq" id="XP_007410527.1">
    <property type="nucleotide sequence ID" value="XM_007410465.1"/>
</dbReference>
<dbReference type="Proteomes" id="UP000001072">
    <property type="component" value="Unassembled WGS sequence"/>
</dbReference>
<name>F4RN28_MELLP</name>
<sequence>MSKQPDQLEAVPKPTGSDTSPSQQHPQQEPSSTTSSSHTTIPRKENNESSISPILAPNGLTKEVRNGARKSKDLSKDDEEENNRVKKTVRRFENNQVFKPRSFCIDDHYIVEDNRAVEGTL</sequence>
<feature type="compositionally biased region" description="Basic and acidic residues" evidence="1">
    <location>
        <begin position="62"/>
        <end position="75"/>
    </location>
</feature>
<feature type="compositionally biased region" description="Low complexity" evidence="1">
    <location>
        <begin position="19"/>
        <end position="40"/>
    </location>
</feature>
<keyword evidence="3" id="KW-1185">Reference proteome</keyword>
<protein>
    <submittedName>
        <fullName evidence="2">Uncharacterized protein</fullName>
    </submittedName>
</protein>
<dbReference type="HOGENOM" id="CLU_2038572_0_0_1"/>
<gene>
    <name evidence="2" type="ORF">MELLADRAFT_106921</name>
</gene>
<evidence type="ECO:0000313" key="2">
    <source>
        <dbReference type="EMBL" id="EGG06289.1"/>
    </source>
</evidence>
<evidence type="ECO:0000256" key="1">
    <source>
        <dbReference type="SAM" id="MobiDB-lite"/>
    </source>
</evidence>
<organism evidence="3">
    <name type="scientific">Melampsora larici-populina (strain 98AG31 / pathotype 3-4-7)</name>
    <name type="common">Poplar leaf rust fungus</name>
    <dbReference type="NCBI Taxonomy" id="747676"/>
    <lineage>
        <taxon>Eukaryota</taxon>
        <taxon>Fungi</taxon>
        <taxon>Dikarya</taxon>
        <taxon>Basidiomycota</taxon>
        <taxon>Pucciniomycotina</taxon>
        <taxon>Pucciniomycetes</taxon>
        <taxon>Pucciniales</taxon>
        <taxon>Melampsoraceae</taxon>
        <taxon>Melampsora</taxon>
    </lineage>
</organism>
<accession>F4RN28</accession>
<dbReference type="VEuPathDB" id="FungiDB:MELLADRAFT_106921"/>
<reference evidence="3" key="1">
    <citation type="journal article" date="2011" name="Proc. Natl. Acad. Sci. U.S.A.">
        <title>Obligate biotrophy features unraveled by the genomic analysis of rust fungi.</title>
        <authorList>
            <person name="Duplessis S."/>
            <person name="Cuomo C.A."/>
            <person name="Lin Y.-C."/>
            <person name="Aerts A."/>
            <person name="Tisserant E."/>
            <person name="Veneault-Fourrey C."/>
            <person name="Joly D.L."/>
            <person name="Hacquard S."/>
            <person name="Amselem J."/>
            <person name="Cantarel B.L."/>
            <person name="Chiu R."/>
            <person name="Coutinho P.M."/>
            <person name="Feau N."/>
            <person name="Field M."/>
            <person name="Frey P."/>
            <person name="Gelhaye E."/>
            <person name="Goldberg J."/>
            <person name="Grabherr M.G."/>
            <person name="Kodira C.D."/>
            <person name="Kohler A."/>
            <person name="Kuees U."/>
            <person name="Lindquist E.A."/>
            <person name="Lucas S.M."/>
            <person name="Mago R."/>
            <person name="Mauceli E."/>
            <person name="Morin E."/>
            <person name="Murat C."/>
            <person name="Pangilinan J.L."/>
            <person name="Park R."/>
            <person name="Pearson M."/>
            <person name="Quesneville H."/>
            <person name="Rouhier N."/>
            <person name="Sakthikumar S."/>
            <person name="Salamov A.A."/>
            <person name="Schmutz J."/>
            <person name="Selles B."/>
            <person name="Shapiro H."/>
            <person name="Tanguay P."/>
            <person name="Tuskan G.A."/>
            <person name="Henrissat B."/>
            <person name="Van de Peer Y."/>
            <person name="Rouze P."/>
            <person name="Ellis J.G."/>
            <person name="Dodds P.N."/>
            <person name="Schein J.E."/>
            <person name="Zhong S."/>
            <person name="Hamelin R.C."/>
            <person name="Grigoriev I.V."/>
            <person name="Szabo L.J."/>
            <person name="Martin F."/>
        </authorList>
    </citation>
    <scope>NUCLEOTIDE SEQUENCE [LARGE SCALE GENOMIC DNA]</scope>
    <source>
        <strain evidence="3">98AG31 / pathotype 3-4-7</strain>
    </source>
</reference>
<dbReference type="InParanoid" id="F4RN28"/>
<evidence type="ECO:0000313" key="3">
    <source>
        <dbReference type="Proteomes" id="UP000001072"/>
    </source>
</evidence>
<feature type="region of interest" description="Disordered" evidence="1">
    <location>
        <begin position="1"/>
        <end position="84"/>
    </location>
</feature>
<proteinExistence type="predicted"/>